<dbReference type="AlphaFoldDB" id="A0AAE0SYZ0"/>
<name>A0AAE0SYZ0_9BIVA</name>
<protein>
    <recommendedName>
        <fullName evidence="3">CABIT domain-containing protein</fullName>
    </recommendedName>
</protein>
<gene>
    <name evidence="4" type="ORF">CHS0354_029545</name>
</gene>
<reference evidence="4" key="1">
    <citation type="journal article" date="2021" name="Genome Biol. Evol.">
        <title>A High-Quality Reference Genome for a Parasitic Bivalve with Doubly Uniparental Inheritance (Bivalvia: Unionida).</title>
        <authorList>
            <person name="Smith C.H."/>
        </authorList>
    </citation>
    <scope>NUCLEOTIDE SEQUENCE</scope>
    <source>
        <strain evidence="4">CHS0354</strain>
    </source>
</reference>
<dbReference type="EMBL" id="JAEAOA010001767">
    <property type="protein sequence ID" value="KAK3600681.1"/>
    <property type="molecule type" value="Genomic_DNA"/>
</dbReference>
<proteinExistence type="predicted"/>
<evidence type="ECO:0000256" key="1">
    <source>
        <dbReference type="ARBA" id="ARBA00022553"/>
    </source>
</evidence>
<dbReference type="InterPro" id="IPR025946">
    <property type="entry name" value="CABIT_dom"/>
</dbReference>
<evidence type="ECO:0000313" key="5">
    <source>
        <dbReference type="Proteomes" id="UP001195483"/>
    </source>
</evidence>
<comment type="caution">
    <text evidence="4">The sequence shown here is derived from an EMBL/GenBank/DDBJ whole genome shotgun (WGS) entry which is preliminary data.</text>
</comment>
<keyword evidence="5" id="KW-1185">Reference proteome</keyword>
<dbReference type="Pfam" id="PF12736">
    <property type="entry name" value="CABIT"/>
    <property type="match status" value="1"/>
</dbReference>
<evidence type="ECO:0000259" key="3">
    <source>
        <dbReference type="Pfam" id="PF12736"/>
    </source>
</evidence>
<feature type="domain" description="CABIT" evidence="3">
    <location>
        <begin position="27"/>
        <end position="254"/>
    </location>
</feature>
<evidence type="ECO:0000256" key="2">
    <source>
        <dbReference type="SAM" id="MobiDB-lite"/>
    </source>
</evidence>
<feature type="compositionally biased region" description="Basic and acidic residues" evidence="2">
    <location>
        <begin position="366"/>
        <end position="382"/>
    </location>
</feature>
<sequence length="580" mass="65557">MASKEINSLKWSHKTYALDEVTSHFELPILVRVSEGIYGSHESESFSANDIIKLEKEETLQKVAAHFIDDLHEWSFQRGSDYDQYVALKQNSEILIPLRYKGQLQIIVEEKIYTTVLELSLAFPKYAKVLEHLEVKTLKGKVTLHAGTIIELERLLPDDAGNNTLLCRFEFNKTKCIVQLPIKMKGKFKSQKDETKYTLKHIIENFELPQAVRFVDDSIEEIYSRDIVSGVENMVRISGTLSLNRLVMQKVLIGFYKGLDNGSKTETSFCRRPIVVLPLDSPEIKNIEVSVPDIPQEEKDIYEFVMTSNFSRDNTCDIAIVDGSLYAEFAKHPKVLILNDRNTSGLVTDDYEEMNKPPVPRRPHQHTAEVPDKSTSKNDRKLYVNPSPRIQTNSHEDYAEGGMSLADLDFSADYAGVSGKTGLHDSLLKISGKVKKLFGKKESGGYSPGKDSVSLTPEKVLVVATTVPDDRLYDYPDLTKLGIGPITKPVAHVSPQAQNRPERKGTSYKPFQELSVFEVTERLKLCGLGKLATLCEKEKLDGKFIGGLKEKELQTEPFSLSEIEKRKLKEVVEKNWIPRT</sequence>
<dbReference type="InterPro" id="IPR052281">
    <property type="entry name" value="GAREM"/>
</dbReference>
<accession>A0AAE0SYZ0</accession>
<dbReference type="PANTHER" id="PTHR14454">
    <property type="entry name" value="GRB2-ASSOCIATED AND REGULATOR OF MAPK PROTEIN FAMILY MEMBER"/>
    <property type="match status" value="1"/>
</dbReference>
<feature type="region of interest" description="Disordered" evidence="2">
    <location>
        <begin position="353"/>
        <end position="395"/>
    </location>
</feature>
<dbReference type="PANTHER" id="PTHR14454:SF11">
    <property type="entry name" value="SERRANO, ISOFORM F"/>
    <property type="match status" value="1"/>
</dbReference>
<evidence type="ECO:0000313" key="4">
    <source>
        <dbReference type="EMBL" id="KAK3600681.1"/>
    </source>
</evidence>
<keyword evidence="1" id="KW-0597">Phosphoprotein</keyword>
<dbReference type="Proteomes" id="UP001195483">
    <property type="component" value="Unassembled WGS sequence"/>
</dbReference>
<reference evidence="4" key="2">
    <citation type="journal article" date="2021" name="Genome Biol. Evol.">
        <title>Developing a high-quality reference genome for a parasitic bivalve with doubly uniparental inheritance (Bivalvia: Unionida).</title>
        <authorList>
            <person name="Smith C.H."/>
        </authorList>
    </citation>
    <scope>NUCLEOTIDE SEQUENCE</scope>
    <source>
        <strain evidence="4">CHS0354</strain>
        <tissue evidence="4">Mantle</tissue>
    </source>
</reference>
<reference evidence="4" key="3">
    <citation type="submission" date="2023-05" db="EMBL/GenBank/DDBJ databases">
        <authorList>
            <person name="Smith C.H."/>
        </authorList>
    </citation>
    <scope>NUCLEOTIDE SEQUENCE</scope>
    <source>
        <strain evidence="4">CHS0354</strain>
        <tissue evidence="4">Mantle</tissue>
    </source>
</reference>
<organism evidence="4 5">
    <name type="scientific">Potamilus streckersoni</name>
    <dbReference type="NCBI Taxonomy" id="2493646"/>
    <lineage>
        <taxon>Eukaryota</taxon>
        <taxon>Metazoa</taxon>
        <taxon>Spiralia</taxon>
        <taxon>Lophotrochozoa</taxon>
        <taxon>Mollusca</taxon>
        <taxon>Bivalvia</taxon>
        <taxon>Autobranchia</taxon>
        <taxon>Heteroconchia</taxon>
        <taxon>Palaeoheterodonta</taxon>
        <taxon>Unionida</taxon>
        <taxon>Unionoidea</taxon>
        <taxon>Unionidae</taxon>
        <taxon>Ambleminae</taxon>
        <taxon>Lampsilini</taxon>
        <taxon>Potamilus</taxon>
    </lineage>
</organism>